<evidence type="ECO:0000313" key="2">
    <source>
        <dbReference type="Proteomes" id="UP000015105"/>
    </source>
</evidence>
<evidence type="ECO:0000313" key="1">
    <source>
        <dbReference type="EnsemblPlants" id="AET1Gv20209400.1"/>
    </source>
</evidence>
<reference evidence="1" key="4">
    <citation type="submission" date="2019-03" db="UniProtKB">
        <authorList>
            <consortium name="EnsemblPlants"/>
        </authorList>
    </citation>
    <scope>IDENTIFICATION</scope>
</reference>
<dbReference type="EnsemblPlants" id="AET1Gv20209400.1">
    <property type="protein sequence ID" value="AET1Gv20209400.1"/>
    <property type="gene ID" value="AET1Gv20209400"/>
</dbReference>
<keyword evidence="2" id="KW-1185">Reference proteome</keyword>
<dbReference type="AlphaFoldDB" id="A0A452XY67"/>
<protein>
    <submittedName>
        <fullName evidence="1">Uncharacterized protein</fullName>
    </submittedName>
</protein>
<organism evidence="1 2">
    <name type="scientific">Aegilops tauschii subsp. strangulata</name>
    <name type="common">Goatgrass</name>
    <dbReference type="NCBI Taxonomy" id="200361"/>
    <lineage>
        <taxon>Eukaryota</taxon>
        <taxon>Viridiplantae</taxon>
        <taxon>Streptophyta</taxon>
        <taxon>Embryophyta</taxon>
        <taxon>Tracheophyta</taxon>
        <taxon>Spermatophyta</taxon>
        <taxon>Magnoliopsida</taxon>
        <taxon>Liliopsida</taxon>
        <taxon>Poales</taxon>
        <taxon>Poaceae</taxon>
        <taxon>BOP clade</taxon>
        <taxon>Pooideae</taxon>
        <taxon>Triticodae</taxon>
        <taxon>Triticeae</taxon>
        <taxon>Triticinae</taxon>
        <taxon>Aegilops</taxon>
    </lineage>
</organism>
<reference evidence="1" key="5">
    <citation type="journal article" date="2021" name="G3 (Bethesda)">
        <title>Aegilops tauschii genome assembly Aet v5.0 features greater sequence contiguity and improved annotation.</title>
        <authorList>
            <person name="Wang L."/>
            <person name="Zhu T."/>
            <person name="Rodriguez J.C."/>
            <person name="Deal K.R."/>
            <person name="Dubcovsky J."/>
            <person name="McGuire P.E."/>
            <person name="Lux T."/>
            <person name="Spannagl M."/>
            <person name="Mayer K.F.X."/>
            <person name="Baldrich P."/>
            <person name="Meyers B.C."/>
            <person name="Huo N."/>
            <person name="Gu Y.Q."/>
            <person name="Zhou H."/>
            <person name="Devos K.M."/>
            <person name="Bennetzen J.L."/>
            <person name="Unver T."/>
            <person name="Budak H."/>
            <person name="Gulick P.J."/>
            <person name="Galiba G."/>
            <person name="Kalapos B."/>
            <person name="Nelson D.R."/>
            <person name="Li P."/>
            <person name="You F.M."/>
            <person name="Luo M.C."/>
            <person name="Dvorak J."/>
        </authorList>
    </citation>
    <scope>NUCLEOTIDE SEQUENCE [LARGE SCALE GENOMIC DNA]</scope>
    <source>
        <strain evidence="1">cv. AL8/78</strain>
    </source>
</reference>
<name>A0A452XY67_AEGTS</name>
<dbReference type="Gramene" id="AET1Gv20209400.1">
    <property type="protein sequence ID" value="AET1Gv20209400.1"/>
    <property type="gene ID" value="AET1Gv20209400"/>
</dbReference>
<accession>A0A452XY67</accession>
<reference evidence="2" key="1">
    <citation type="journal article" date="2014" name="Science">
        <title>Ancient hybridizations among the ancestral genomes of bread wheat.</title>
        <authorList>
            <consortium name="International Wheat Genome Sequencing Consortium,"/>
            <person name="Marcussen T."/>
            <person name="Sandve S.R."/>
            <person name="Heier L."/>
            <person name="Spannagl M."/>
            <person name="Pfeifer M."/>
            <person name="Jakobsen K.S."/>
            <person name="Wulff B.B."/>
            <person name="Steuernagel B."/>
            <person name="Mayer K.F."/>
            <person name="Olsen O.A."/>
        </authorList>
    </citation>
    <scope>NUCLEOTIDE SEQUENCE [LARGE SCALE GENOMIC DNA]</scope>
    <source>
        <strain evidence="2">cv. AL8/78</strain>
    </source>
</reference>
<reference evidence="2" key="2">
    <citation type="journal article" date="2017" name="Nat. Plants">
        <title>The Aegilops tauschii genome reveals multiple impacts of transposons.</title>
        <authorList>
            <person name="Zhao G."/>
            <person name="Zou C."/>
            <person name="Li K."/>
            <person name="Wang K."/>
            <person name="Li T."/>
            <person name="Gao L."/>
            <person name="Zhang X."/>
            <person name="Wang H."/>
            <person name="Yang Z."/>
            <person name="Liu X."/>
            <person name="Jiang W."/>
            <person name="Mao L."/>
            <person name="Kong X."/>
            <person name="Jiao Y."/>
            <person name="Jia J."/>
        </authorList>
    </citation>
    <scope>NUCLEOTIDE SEQUENCE [LARGE SCALE GENOMIC DNA]</scope>
    <source>
        <strain evidence="2">cv. AL8/78</strain>
    </source>
</reference>
<reference evidence="1" key="3">
    <citation type="journal article" date="2017" name="Nature">
        <title>Genome sequence of the progenitor of the wheat D genome Aegilops tauschii.</title>
        <authorList>
            <person name="Luo M.C."/>
            <person name="Gu Y.Q."/>
            <person name="Puiu D."/>
            <person name="Wang H."/>
            <person name="Twardziok S.O."/>
            <person name="Deal K.R."/>
            <person name="Huo N."/>
            <person name="Zhu T."/>
            <person name="Wang L."/>
            <person name="Wang Y."/>
            <person name="McGuire P.E."/>
            <person name="Liu S."/>
            <person name="Long H."/>
            <person name="Ramasamy R.K."/>
            <person name="Rodriguez J.C."/>
            <person name="Van S.L."/>
            <person name="Yuan L."/>
            <person name="Wang Z."/>
            <person name="Xia Z."/>
            <person name="Xiao L."/>
            <person name="Anderson O.D."/>
            <person name="Ouyang S."/>
            <person name="Liang Y."/>
            <person name="Zimin A.V."/>
            <person name="Pertea G."/>
            <person name="Qi P."/>
            <person name="Bennetzen J.L."/>
            <person name="Dai X."/>
            <person name="Dawson M.W."/>
            <person name="Muller H.G."/>
            <person name="Kugler K."/>
            <person name="Rivarola-Duarte L."/>
            <person name="Spannagl M."/>
            <person name="Mayer K.F.X."/>
            <person name="Lu F.H."/>
            <person name="Bevan M.W."/>
            <person name="Leroy P."/>
            <person name="Li P."/>
            <person name="You F.M."/>
            <person name="Sun Q."/>
            <person name="Liu Z."/>
            <person name="Lyons E."/>
            <person name="Wicker T."/>
            <person name="Salzberg S.L."/>
            <person name="Devos K.M."/>
            <person name="Dvorak J."/>
        </authorList>
    </citation>
    <scope>NUCLEOTIDE SEQUENCE [LARGE SCALE GENOMIC DNA]</scope>
    <source>
        <strain evidence="1">cv. AL8/78</strain>
    </source>
</reference>
<proteinExistence type="predicted"/>
<sequence length="82" mass="9329">IQKRRSAMAMPRAKATAAANGEVWVEKVDRIRFVYNAITKPSVYVNPRAATMTTRPVAEFAISREKIDDYIARKKKQFAQEA</sequence>
<dbReference type="Proteomes" id="UP000015105">
    <property type="component" value="Chromosome 1D"/>
</dbReference>